<dbReference type="AlphaFoldDB" id="A0A8S3F4D0"/>
<reference evidence="1" key="1">
    <citation type="submission" date="2021-02" db="EMBL/GenBank/DDBJ databases">
        <authorList>
            <person name="Nowell W R."/>
        </authorList>
    </citation>
    <scope>NUCLEOTIDE SEQUENCE</scope>
</reference>
<comment type="caution">
    <text evidence="1">The sequence shown here is derived from an EMBL/GenBank/DDBJ whole genome shotgun (WGS) entry which is preliminary data.</text>
</comment>
<evidence type="ECO:0000313" key="2">
    <source>
        <dbReference type="Proteomes" id="UP000681967"/>
    </source>
</evidence>
<feature type="non-terminal residue" evidence="1">
    <location>
        <position position="1"/>
    </location>
</feature>
<dbReference type="EMBL" id="CAJOBH010238454">
    <property type="protein sequence ID" value="CAF5100298.1"/>
    <property type="molecule type" value="Genomic_DNA"/>
</dbReference>
<organism evidence="1 2">
    <name type="scientific">Rotaria magnacalcarata</name>
    <dbReference type="NCBI Taxonomy" id="392030"/>
    <lineage>
        <taxon>Eukaryota</taxon>
        <taxon>Metazoa</taxon>
        <taxon>Spiralia</taxon>
        <taxon>Gnathifera</taxon>
        <taxon>Rotifera</taxon>
        <taxon>Eurotatoria</taxon>
        <taxon>Bdelloidea</taxon>
        <taxon>Philodinida</taxon>
        <taxon>Philodinidae</taxon>
        <taxon>Rotaria</taxon>
    </lineage>
</organism>
<name>A0A8S3F4D0_9BILA</name>
<sequence length="70" mass="8109">MLFMMVINQAEEMSLSFQVTEVPAINDGDKSPVTKRRLTEDSNIEFYDQTSDHSNDDRLVYNAPIRRNTI</sequence>
<proteinExistence type="predicted"/>
<protein>
    <submittedName>
        <fullName evidence="1">Uncharacterized protein</fullName>
    </submittedName>
</protein>
<dbReference type="Proteomes" id="UP000681967">
    <property type="component" value="Unassembled WGS sequence"/>
</dbReference>
<evidence type="ECO:0000313" key="1">
    <source>
        <dbReference type="EMBL" id="CAF5100298.1"/>
    </source>
</evidence>
<accession>A0A8S3F4D0</accession>
<gene>
    <name evidence="1" type="ORF">BYL167_LOCUS64270</name>
</gene>